<dbReference type="PROSITE" id="PS50262">
    <property type="entry name" value="G_PROTEIN_RECEP_F1_2"/>
    <property type="match status" value="1"/>
</dbReference>
<reference evidence="7 8" key="1">
    <citation type="submission" date="2024-10" db="EMBL/GenBank/DDBJ databases">
        <authorList>
            <person name="Kim D."/>
        </authorList>
    </citation>
    <scope>NUCLEOTIDE SEQUENCE [LARGE SCALE GENOMIC DNA]</scope>
    <source>
        <strain evidence="7">BH-2024</strain>
    </source>
</reference>
<dbReference type="GO" id="GO:0016020">
    <property type="term" value="C:membrane"/>
    <property type="evidence" value="ECO:0007669"/>
    <property type="project" value="UniProtKB-SubCell"/>
</dbReference>
<feature type="transmembrane region" description="Helical" evidence="5">
    <location>
        <begin position="270"/>
        <end position="293"/>
    </location>
</feature>
<evidence type="ECO:0000256" key="1">
    <source>
        <dbReference type="ARBA" id="ARBA00004370"/>
    </source>
</evidence>
<comment type="subcellular location">
    <subcellularLocation>
        <location evidence="1">Membrane</location>
    </subcellularLocation>
</comment>
<gene>
    <name evidence="7" type="ORF">niasHT_007078</name>
</gene>
<feature type="transmembrane region" description="Helical" evidence="5">
    <location>
        <begin position="34"/>
        <end position="60"/>
    </location>
</feature>
<keyword evidence="8" id="KW-1185">Reference proteome</keyword>
<dbReference type="Proteomes" id="UP001620626">
    <property type="component" value="Unassembled WGS sequence"/>
</dbReference>
<dbReference type="PANTHER" id="PTHR23360:SF5">
    <property type="entry name" value="G-PROTEIN COUPLED RECEPTORS FAMILY 1 PROFILE DOMAIN-CONTAINING PROTEIN"/>
    <property type="match status" value="1"/>
</dbReference>
<evidence type="ECO:0000256" key="4">
    <source>
        <dbReference type="ARBA" id="ARBA00023136"/>
    </source>
</evidence>
<comment type="caution">
    <text evidence="7">The sequence shown here is derived from an EMBL/GenBank/DDBJ whole genome shotgun (WGS) entry which is preliminary data.</text>
</comment>
<dbReference type="InterPro" id="IPR019424">
    <property type="entry name" value="7TM_GPCR_Srsx"/>
</dbReference>
<accession>A0ABD2LZJ1</accession>
<feature type="transmembrane region" description="Helical" evidence="5">
    <location>
        <begin position="150"/>
        <end position="172"/>
    </location>
</feature>
<dbReference type="PANTHER" id="PTHR23360">
    <property type="entry name" value="G-PROTEIN COUPLED RECEPTORS FAMILY 1 PROFILE DOMAIN-CONTAINING PROTEIN-RELATED"/>
    <property type="match status" value="1"/>
</dbReference>
<feature type="transmembrane region" description="Helical" evidence="5">
    <location>
        <begin position="230"/>
        <end position="250"/>
    </location>
</feature>
<organism evidence="7 8">
    <name type="scientific">Heterodera trifolii</name>
    <dbReference type="NCBI Taxonomy" id="157864"/>
    <lineage>
        <taxon>Eukaryota</taxon>
        <taxon>Metazoa</taxon>
        <taxon>Ecdysozoa</taxon>
        <taxon>Nematoda</taxon>
        <taxon>Chromadorea</taxon>
        <taxon>Rhabditida</taxon>
        <taxon>Tylenchina</taxon>
        <taxon>Tylenchomorpha</taxon>
        <taxon>Tylenchoidea</taxon>
        <taxon>Heteroderidae</taxon>
        <taxon>Heteroderinae</taxon>
        <taxon>Heterodera</taxon>
    </lineage>
</organism>
<evidence type="ECO:0000259" key="6">
    <source>
        <dbReference type="PROSITE" id="PS50262"/>
    </source>
</evidence>
<keyword evidence="3 5" id="KW-1133">Transmembrane helix</keyword>
<sequence>MNSSDDTSNLLPAANTKADPAYERFKDSGVSWELVALIGCKAFVCLVGVVLNLTIVHVTVKTKTLRGACNVQIALNGLSIAIQECSAFVTFAIVVSGLNFIPLRICAFIQFLPLFCTIFTNGVAFSIGIDRLFSILFPIWYMARDKSRKYLFTIVALCAVYASIVPIVSLDISLRNPMIPVMCTVIDPVQKAAKWVVIMLLIVNSSAVCCYILVWLAIIARQNLIQKQEALNVFKSLSMILLLELCGWVANYTIRLGVKAADIHELTTWYVVNISTIAPYFSMSISPIVLYTFSSEYRRAFLLQFPAKFTARICPQNSLIQKPVQIQRQLTEMTKRCIHSKIKHEHTQHHHTFHN</sequence>
<evidence type="ECO:0000256" key="2">
    <source>
        <dbReference type="ARBA" id="ARBA00022692"/>
    </source>
</evidence>
<feature type="transmembrane region" description="Helical" evidence="5">
    <location>
        <begin position="107"/>
        <end position="129"/>
    </location>
</feature>
<dbReference type="EMBL" id="JBICBT010000228">
    <property type="protein sequence ID" value="KAL3119950.1"/>
    <property type="molecule type" value="Genomic_DNA"/>
</dbReference>
<evidence type="ECO:0000313" key="7">
    <source>
        <dbReference type="EMBL" id="KAL3119950.1"/>
    </source>
</evidence>
<evidence type="ECO:0000313" key="8">
    <source>
        <dbReference type="Proteomes" id="UP001620626"/>
    </source>
</evidence>
<keyword evidence="4 5" id="KW-0472">Membrane</keyword>
<dbReference type="SMART" id="SM01381">
    <property type="entry name" value="7TM_GPCR_Srsx"/>
    <property type="match status" value="1"/>
</dbReference>
<feature type="transmembrane region" description="Helical" evidence="5">
    <location>
        <begin position="192"/>
        <end position="218"/>
    </location>
</feature>
<dbReference type="InterPro" id="IPR017452">
    <property type="entry name" value="GPCR_Rhodpsn_7TM"/>
</dbReference>
<protein>
    <recommendedName>
        <fullName evidence="6">G-protein coupled receptors family 1 profile domain-containing protein</fullName>
    </recommendedName>
</protein>
<dbReference type="AlphaFoldDB" id="A0ABD2LZJ1"/>
<dbReference type="InterPro" id="IPR000276">
    <property type="entry name" value="GPCR_Rhodpsn"/>
</dbReference>
<dbReference type="Gene3D" id="1.20.1070.10">
    <property type="entry name" value="Rhodopsin 7-helix transmembrane proteins"/>
    <property type="match status" value="1"/>
</dbReference>
<evidence type="ECO:0000256" key="5">
    <source>
        <dbReference type="SAM" id="Phobius"/>
    </source>
</evidence>
<feature type="domain" description="G-protein coupled receptors family 1 profile" evidence="6">
    <location>
        <begin position="48"/>
        <end position="290"/>
    </location>
</feature>
<dbReference type="SUPFAM" id="SSF81321">
    <property type="entry name" value="Family A G protein-coupled receptor-like"/>
    <property type="match status" value="1"/>
</dbReference>
<keyword evidence="2 5" id="KW-0812">Transmembrane</keyword>
<evidence type="ECO:0000256" key="3">
    <source>
        <dbReference type="ARBA" id="ARBA00022989"/>
    </source>
</evidence>
<dbReference type="Pfam" id="PF10320">
    <property type="entry name" value="7TM_GPCR_Srsx"/>
    <property type="match status" value="1"/>
</dbReference>
<feature type="transmembrane region" description="Helical" evidence="5">
    <location>
        <begin position="81"/>
        <end position="101"/>
    </location>
</feature>
<proteinExistence type="predicted"/>
<dbReference type="InterPro" id="IPR047130">
    <property type="entry name" value="7TM_GPCR_Srsx_nematod"/>
</dbReference>
<name>A0ABD2LZJ1_9BILA</name>